<dbReference type="HOGENOM" id="CLU_035205_1_0_11"/>
<proteinExistence type="predicted"/>
<name>A0A066YPD6_9ACTN</name>
<dbReference type="InterPro" id="IPR036426">
    <property type="entry name" value="Bulb-type_lectin_dom_sf"/>
</dbReference>
<dbReference type="SUPFAM" id="SSF51445">
    <property type="entry name" value="(Trans)glycosidases"/>
    <property type="match status" value="1"/>
</dbReference>
<dbReference type="PATRIC" id="fig|1348663.4.peg.4731"/>
<dbReference type="Gene3D" id="2.90.10.10">
    <property type="entry name" value="Bulb-type lectin domain"/>
    <property type="match status" value="2"/>
</dbReference>
<comment type="caution">
    <text evidence="2">The sequence shown here is derived from an EMBL/GenBank/DDBJ whole genome shotgun (WGS) entry which is preliminary data.</text>
</comment>
<dbReference type="PROSITE" id="PS50927">
    <property type="entry name" value="BULB_LECTIN"/>
    <property type="match status" value="1"/>
</dbReference>
<organism evidence="2 3">
    <name type="scientific">Kitasatospora cheerisanensis KCTC 2395</name>
    <dbReference type="NCBI Taxonomy" id="1348663"/>
    <lineage>
        <taxon>Bacteria</taxon>
        <taxon>Bacillati</taxon>
        <taxon>Actinomycetota</taxon>
        <taxon>Actinomycetes</taxon>
        <taxon>Kitasatosporales</taxon>
        <taxon>Streptomycetaceae</taxon>
        <taxon>Kitasatospora</taxon>
    </lineage>
</organism>
<dbReference type="Gene3D" id="3.20.20.80">
    <property type="entry name" value="Glycosidases"/>
    <property type="match status" value="1"/>
</dbReference>
<dbReference type="InterPro" id="IPR017853">
    <property type="entry name" value="GH"/>
</dbReference>
<evidence type="ECO:0000259" key="1">
    <source>
        <dbReference type="PROSITE" id="PS50927"/>
    </source>
</evidence>
<accession>A0A066YPD6</accession>
<protein>
    <recommendedName>
        <fullName evidence="1">Bulb-type lectin domain-containing protein</fullName>
    </recommendedName>
</protein>
<dbReference type="RefSeq" id="WP_051653361.1">
    <property type="nucleotide sequence ID" value="NZ_KK853997.1"/>
</dbReference>
<dbReference type="Pfam" id="PF08924">
    <property type="entry name" value="Rv2525c_GlyHyd-like"/>
    <property type="match status" value="1"/>
</dbReference>
<reference evidence="2 3" key="1">
    <citation type="submission" date="2014-05" db="EMBL/GenBank/DDBJ databases">
        <title>Draft Genome Sequence of Kitasatospora cheerisanensis KCTC 2395.</title>
        <authorList>
            <person name="Nam D.H."/>
        </authorList>
    </citation>
    <scope>NUCLEOTIDE SEQUENCE [LARGE SCALE GENOMIC DNA]</scope>
    <source>
        <strain evidence="2 3">KCTC 2395</strain>
    </source>
</reference>
<dbReference type="eggNOG" id="COG3757">
    <property type="taxonomic scope" value="Bacteria"/>
</dbReference>
<dbReference type="InterPro" id="IPR001480">
    <property type="entry name" value="Bulb-type_lectin_dom"/>
</dbReference>
<dbReference type="eggNOG" id="COG1404">
    <property type="taxonomic scope" value="Bacteria"/>
</dbReference>
<dbReference type="AlphaFoldDB" id="A0A066YPD6"/>
<dbReference type="SMART" id="SM00108">
    <property type="entry name" value="B_lectin"/>
    <property type="match status" value="1"/>
</dbReference>
<evidence type="ECO:0000313" key="2">
    <source>
        <dbReference type="EMBL" id="KDN83413.1"/>
    </source>
</evidence>
<keyword evidence="3" id="KW-1185">Reference proteome</keyword>
<dbReference type="Proteomes" id="UP000027178">
    <property type="component" value="Unassembled WGS sequence"/>
</dbReference>
<dbReference type="EMBL" id="JNBY01000095">
    <property type="protein sequence ID" value="KDN83413.1"/>
    <property type="molecule type" value="Genomic_DNA"/>
</dbReference>
<sequence>MRRLWRAAGRIGAVALTVAGTGGWTAAADRAAEKQVAYRGVQVRVPAGWPVVDLAAAPRTCVRLDVSAVYLGTPGEDQDCPAHLAPGRADGLLIEPARTGRGAAAPETVTPGRRIPQRIVADAAAGHQLRARLGGTGLEVTAGWATDPGRVRRILETATAGPVTAEDPAADAPAGGAAPRTDVAGYAFDRCAAPSAAAMRAWAASSPYRAVGVYIGGPSQACTAPGADWVAARAAEDWAFMPIYVGHQAARGNLLVDADPAVAGRQGTDAADDAVRKAEGLGFRPGAVLYNDMENYDRDRYRDRVLAYLAGWTRQLHARGYRSGVYTGGSSGVPDLSARWGDAGYPEPDVLWSAAWNSHHDVTDAGMGLPAGAGQWTGGRRAHQYAGDVTETYGGVALDIDANYLDVTSPAGADGRLLPGRRLTAGRSTGSATATLTVQPDGELTVRPRGGGRTLWSAGTGGNPGAFAVQQDDGNLVVYRRDGGPGAGGALWSTGTWHSPGAYAVLQDDSELVVYGRDGGALWSTGIRD</sequence>
<dbReference type="InterPro" id="IPR015020">
    <property type="entry name" value="Rv2525c-like_Glyco_Hydro-like"/>
</dbReference>
<feature type="domain" description="Bulb-type lectin" evidence="1">
    <location>
        <begin position="414"/>
        <end position="527"/>
    </location>
</feature>
<evidence type="ECO:0000313" key="3">
    <source>
        <dbReference type="Proteomes" id="UP000027178"/>
    </source>
</evidence>
<dbReference type="OrthoDB" id="5171321at2"/>
<gene>
    <name evidence="2" type="ORF">KCH_48950</name>
</gene>
<dbReference type="SUPFAM" id="SSF51110">
    <property type="entry name" value="alpha-D-mannose-specific plant lectins"/>
    <property type="match status" value="1"/>
</dbReference>